<protein>
    <submittedName>
        <fullName evidence="2">Alpha-glucan family phosphorylase</fullName>
    </submittedName>
</protein>
<dbReference type="GO" id="GO:0030170">
    <property type="term" value="F:pyridoxal phosphate binding"/>
    <property type="evidence" value="ECO:0007669"/>
    <property type="project" value="InterPro"/>
</dbReference>
<dbReference type="InterPro" id="IPR011834">
    <property type="entry name" value="Agluc_phsphrylas"/>
</dbReference>
<gene>
    <name evidence="2" type="primary">glgP</name>
    <name evidence="2" type="ORF">DXT99_18780</name>
</gene>
<comment type="caution">
    <text evidence="2">The sequence shown here is derived from an EMBL/GenBank/DDBJ whole genome shotgun (WGS) entry which is preliminary data.</text>
</comment>
<reference evidence="3" key="1">
    <citation type="submission" date="2018-08" db="EMBL/GenBank/DDBJ databases">
        <authorList>
            <person name="Liu Z.-W."/>
            <person name="Du Z.-J."/>
        </authorList>
    </citation>
    <scope>NUCLEOTIDE SEQUENCE [LARGE SCALE GENOMIC DNA]</scope>
    <source>
        <strain evidence="3">H4X</strain>
    </source>
</reference>
<dbReference type="Gene3D" id="3.40.50.2000">
    <property type="entry name" value="Glycogen Phosphorylase B"/>
    <property type="match status" value="3"/>
</dbReference>
<name>A0A3D8L888_9BACT</name>
<dbReference type="GO" id="GO:0008184">
    <property type="term" value="F:glycogen phosphorylase activity"/>
    <property type="evidence" value="ECO:0007669"/>
    <property type="project" value="InterPro"/>
</dbReference>
<organism evidence="2 3">
    <name type="scientific">Pontibacter diazotrophicus</name>
    <dbReference type="NCBI Taxonomy" id="1400979"/>
    <lineage>
        <taxon>Bacteria</taxon>
        <taxon>Pseudomonadati</taxon>
        <taxon>Bacteroidota</taxon>
        <taxon>Cytophagia</taxon>
        <taxon>Cytophagales</taxon>
        <taxon>Hymenobacteraceae</taxon>
        <taxon>Pontibacter</taxon>
    </lineage>
</organism>
<evidence type="ECO:0000313" key="3">
    <source>
        <dbReference type="Proteomes" id="UP000256708"/>
    </source>
</evidence>
<dbReference type="PANTHER" id="PTHR42655:SF1">
    <property type="entry name" value="GLYCOGEN PHOSPHORYLASE"/>
    <property type="match status" value="1"/>
</dbReference>
<sequence>MPKTYSRWYHPYDSNDKYTRRVAYFCMEYAIHQSLKIYSGGLGFLAGSHMRSAFDLRQNVVGIGMLWKYGYYDQERNEDQSMRPHFTQKYYNFLQDSGITVRVVVNNHPVLVKAMVLKPEVFGTAPIYFLTTDVPENDHLARTITNRLYDPEPNARIAQSIVLGIGGAKVVEALGGAEVYHMNEGHALPLAFHLYQEYGQKEEVRRRMVFTTHTPEKAGNEEHDIQMLHNMSFFNGITLEEARDLTGTTGHMFNHTLVALRLSKVSNGVSQLHGEVARDMWYGNEGVCEIKSITNAQNVPFWMDKQLWDAQERDKDMTMQQRKEEMKRKLFDVVADQTGKIFKPDVLTIVWARRFAAYKRADLLVRDMERFLRLVNKSDMPVQVIWAGKPYPFDHNAVNTFNKLVYISQKQDNVAVLTGYELGLSWKLKHGADVWLNTPRRPREASGTSGMSAAMNGAVNFSVQDGWLPEFARHGENSFVLPIVDTALPDELQDEEDYNNMMRILEQQVIPTYYRDRERWLRIVKQSMRDVIPAFSSDRMAHQYYEMMYNYQVRS</sequence>
<dbReference type="PANTHER" id="PTHR42655">
    <property type="entry name" value="GLYCOGEN PHOSPHORYLASE"/>
    <property type="match status" value="1"/>
</dbReference>
<dbReference type="InterPro" id="IPR000811">
    <property type="entry name" value="Glyco_trans_35"/>
</dbReference>
<proteinExistence type="inferred from homology"/>
<evidence type="ECO:0000256" key="1">
    <source>
        <dbReference type="ARBA" id="ARBA00006047"/>
    </source>
</evidence>
<dbReference type="InterPro" id="IPR052182">
    <property type="entry name" value="Glycogen/Maltodextrin_Phosph"/>
</dbReference>
<dbReference type="SUPFAM" id="SSF53756">
    <property type="entry name" value="UDP-Glycosyltransferase/glycogen phosphorylase"/>
    <property type="match status" value="1"/>
</dbReference>
<dbReference type="AlphaFoldDB" id="A0A3D8L888"/>
<evidence type="ECO:0000313" key="2">
    <source>
        <dbReference type="EMBL" id="RDV13584.1"/>
    </source>
</evidence>
<dbReference type="EMBL" id="QRGR01000022">
    <property type="protein sequence ID" value="RDV13584.1"/>
    <property type="molecule type" value="Genomic_DNA"/>
</dbReference>
<dbReference type="GO" id="GO:0005975">
    <property type="term" value="P:carbohydrate metabolic process"/>
    <property type="evidence" value="ECO:0007669"/>
    <property type="project" value="InterPro"/>
</dbReference>
<comment type="similarity">
    <text evidence="1">Belongs to the glycogen phosphorylase family.</text>
</comment>
<keyword evidence="3" id="KW-1185">Reference proteome</keyword>
<dbReference type="OrthoDB" id="9760804at2"/>
<dbReference type="NCBIfam" id="TIGR02094">
    <property type="entry name" value="more_P_ylases"/>
    <property type="match status" value="2"/>
</dbReference>
<dbReference type="Proteomes" id="UP000256708">
    <property type="component" value="Unassembled WGS sequence"/>
</dbReference>
<dbReference type="Pfam" id="PF00343">
    <property type="entry name" value="Phosphorylase"/>
    <property type="match status" value="1"/>
</dbReference>
<dbReference type="RefSeq" id="WP_115567124.1">
    <property type="nucleotide sequence ID" value="NZ_QRGR01000022.1"/>
</dbReference>
<accession>A0A3D8L888</accession>